<dbReference type="RefSeq" id="WP_054969673.1">
    <property type="nucleotide sequence ID" value="NZ_LJCO01000054.1"/>
</dbReference>
<name>A0A0P9EW13_9BACL</name>
<keyword evidence="3" id="KW-1185">Reference proteome</keyword>
<feature type="transmembrane region" description="Helical" evidence="1">
    <location>
        <begin position="20"/>
        <end position="43"/>
    </location>
</feature>
<gene>
    <name evidence="2" type="ORF">AN477_13410</name>
</gene>
<keyword evidence="1" id="KW-0812">Transmembrane</keyword>
<dbReference type="PATRIC" id="fig|471514.4.peg.1384"/>
<protein>
    <submittedName>
        <fullName evidence="2">Uncharacterized protein</fullName>
    </submittedName>
</protein>
<accession>A0A0P9EW13</accession>
<evidence type="ECO:0000313" key="2">
    <source>
        <dbReference type="EMBL" id="KPV43244.1"/>
    </source>
</evidence>
<organism evidence="2 3">
    <name type="scientific">Alicyclobacillus ferrooxydans</name>
    <dbReference type="NCBI Taxonomy" id="471514"/>
    <lineage>
        <taxon>Bacteria</taxon>
        <taxon>Bacillati</taxon>
        <taxon>Bacillota</taxon>
        <taxon>Bacilli</taxon>
        <taxon>Bacillales</taxon>
        <taxon>Alicyclobacillaceae</taxon>
        <taxon>Alicyclobacillus</taxon>
    </lineage>
</organism>
<reference evidence="2 3" key="1">
    <citation type="submission" date="2015-09" db="EMBL/GenBank/DDBJ databases">
        <title>Draft genome sequence of Alicyclobacillus ferrooxydans DSM 22381.</title>
        <authorList>
            <person name="Hemp J."/>
        </authorList>
    </citation>
    <scope>NUCLEOTIDE SEQUENCE [LARGE SCALE GENOMIC DNA]</scope>
    <source>
        <strain evidence="2 3">TC-34</strain>
    </source>
</reference>
<keyword evidence="1" id="KW-0472">Membrane</keyword>
<sequence length="136" mass="15257">MYFIRQIRRSWYKSGDSGIVLIQVLILTMLLNLVAFTLVSVSLRAVEIEQLHHFQRQAYWLARSEALQVISDLGKGKVVESQAVWVDSGSTVTVTVSTQTPWTVIVRAVTDHATNAVHFTFDQMSKSVTSWVDSGT</sequence>
<evidence type="ECO:0000256" key="1">
    <source>
        <dbReference type="SAM" id="Phobius"/>
    </source>
</evidence>
<dbReference type="AlphaFoldDB" id="A0A0P9EW13"/>
<keyword evidence="1" id="KW-1133">Transmembrane helix</keyword>
<proteinExistence type="predicted"/>
<evidence type="ECO:0000313" key="3">
    <source>
        <dbReference type="Proteomes" id="UP000050482"/>
    </source>
</evidence>
<dbReference type="EMBL" id="LJCO01000054">
    <property type="protein sequence ID" value="KPV43244.1"/>
    <property type="molecule type" value="Genomic_DNA"/>
</dbReference>
<dbReference type="STRING" id="471514.AN477_13410"/>
<comment type="caution">
    <text evidence="2">The sequence shown here is derived from an EMBL/GenBank/DDBJ whole genome shotgun (WGS) entry which is preliminary data.</text>
</comment>
<dbReference type="Proteomes" id="UP000050482">
    <property type="component" value="Unassembled WGS sequence"/>
</dbReference>